<dbReference type="AlphaFoldDB" id="A0A6C2YQ02"/>
<organism evidence="1">
    <name type="scientific">Tuwongella immobilis</name>
    <dbReference type="NCBI Taxonomy" id="692036"/>
    <lineage>
        <taxon>Bacteria</taxon>
        <taxon>Pseudomonadati</taxon>
        <taxon>Planctomycetota</taxon>
        <taxon>Planctomycetia</taxon>
        <taxon>Gemmatales</taxon>
        <taxon>Gemmataceae</taxon>
        <taxon>Tuwongella</taxon>
    </lineage>
</organism>
<sequence length="90" mass="9990">MRPTPIDRPSYKMTGAGMAWSWLGASRTNSTECECEHVWLRSVPSRETLILLGNHSNDEQGSLAVTGGAEVDCESDRIFGVNFWVKGEFL</sequence>
<dbReference type="Proteomes" id="UP000464378">
    <property type="component" value="Chromosome"/>
</dbReference>
<dbReference type="KEGG" id="tim:GMBLW1_02420"/>
<gene>
    <name evidence="1" type="ORF">GMBLW1_02420</name>
</gene>
<evidence type="ECO:0000313" key="2">
    <source>
        <dbReference type="Proteomes" id="UP000464378"/>
    </source>
</evidence>
<dbReference type="EMBL" id="LR586016">
    <property type="protein sequence ID" value="VIP03718.1"/>
    <property type="molecule type" value="Genomic_DNA"/>
</dbReference>
<dbReference type="InParanoid" id="A0A6C2YQ02"/>
<reference evidence="1" key="1">
    <citation type="submission" date="2019-04" db="EMBL/GenBank/DDBJ databases">
        <authorList>
            <consortium name="Science for Life Laboratories"/>
        </authorList>
    </citation>
    <scope>NUCLEOTIDE SEQUENCE</scope>
    <source>
        <strain evidence="1">MBLW1</strain>
    </source>
</reference>
<protein>
    <submittedName>
        <fullName evidence="1">Uncharacterized protein</fullName>
    </submittedName>
</protein>
<dbReference type="EMBL" id="LR593887">
    <property type="protein sequence ID" value="VTS04804.1"/>
    <property type="molecule type" value="Genomic_DNA"/>
</dbReference>
<evidence type="ECO:0000313" key="1">
    <source>
        <dbReference type="EMBL" id="VIP03718.1"/>
    </source>
</evidence>
<proteinExistence type="predicted"/>
<keyword evidence="2" id="KW-1185">Reference proteome</keyword>
<name>A0A6C2YQ02_9BACT</name>
<accession>A0A6C2YQ02</accession>